<reference evidence="7" key="1">
    <citation type="submission" date="2019-03" db="EMBL/GenBank/DDBJ databases">
        <title>Aquabacterium pictum sp.nov., the first bacteriochlorophyll a-containing freshwater bacterium in the genus Aquabacterium of the class Betaproteobacteria.</title>
        <authorList>
            <person name="Hirose S."/>
            <person name="Tank M."/>
            <person name="Hara E."/>
            <person name="Tamaki H."/>
            <person name="Takaichi S."/>
            <person name="Haruta S."/>
            <person name="Hanada S."/>
        </authorList>
    </citation>
    <scope>NUCLEOTIDE SEQUENCE [LARGE SCALE GENOMIC DNA]</scope>
    <source>
        <strain evidence="7">W35</strain>
    </source>
</reference>
<dbReference type="InterPro" id="IPR001638">
    <property type="entry name" value="Solute-binding_3/MltF_N"/>
</dbReference>
<dbReference type="EMBL" id="BJCL01000007">
    <property type="protein sequence ID" value="GCL63791.1"/>
    <property type="molecule type" value="Genomic_DNA"/>
</dbReference>
<dbReference type="PANTHER" id="PTHR35936">
    <property type="entry name" value="MEMBRANE-BOUND LYTIC MUREIN TRANSGLYCOSYLASE F"/>
    <property type="match status" value="1"/>
</dbReference>
<proteinExistence type="inferred from homology"/>
<dbReference type="InterPro" id="IPR018313">
    <property type="entry name" value="SBP_3_CS"/>
</dbReference>
<dbReference type="SMART" id="SM00062">
    <property type="entry name" value="PBPb"/>
    <property type="match status" value="1"/>
</dbReference>
<sequence>MTLSRRQFTAATAAATASTLLPGWARAQATGLTLAQIKASGELRIGCEAAYVPFTYRQDGKIVGYDVELAEVLCKSLGVKPNFIDTAWAGVIPSLYAKKFDVIMSSMSYTKERLERVAFSIPYAEASQALLVRAADAATIKSGADLNNKTLAVKLGSPGQILQERINAGLKSSGGAGFKELRTFDDHPSAYVALAQNRVDGVLNTLATLAMVLKDAPGKYAIVKGLGADNWAGIAARKEDTELVAWLNTELGKLRADGTLFQLQEKWFGFRMNLADKVPSFS</sequence>
<dbReference type="SUPFAM" id="SSF53850">
    <property type="entry name" value="Periplasmic binding protein-like II"/>
    <property type="match status" value="1"/>
</dbReference>
<dbReference type="AlphaFoldDB" id="A0A480AQX0"/>
<comment type="caution">
    <text evidence="6">The sequence shown here is derived from an EMBL/GenBank/DDBJ whole genome shotgun (WGS) entry which is preliminary data.</text>
</comment>
<dbReference type="Proteomes" id="UP000301751">
    <property type="component" value="Unassembled WGS sequence"/>
</dbReference>
<comment type="similarity">
    <text evidence="2 4">Belongs to the bacterial solute-binding protein 3 family.</text>
</comment>
<dbReference type="InterPro" id="IPR006311">
    <property type="entry name" value="TAT_signal"/>
</dbReference>
<evidence type="ECO:0000259" key="5">
    <source>
        <dbReference type="SMART" id="SM00062"/>
    </source>
</evidence>
<keyword evidence="7" id="KW-1185">Reference proteome</keyword>
<dbReference type="PANTHER" id="PTHR35936:SF17">
    <property type="entry name" value="ARGININE-BINDING EXTRACELLULAR PROTEIN ARTP"/>
    <property type="match status" value="1"/>
</dbReference>
<dbReference type="GO" id="GO:0030313">
    <property type="term" value="C:cell envelope"/>
    <property type="evidence" value="ECO:0007669"/>
    <property type="project" value="UniProtKB-SubCell"/>
</dbReference>
<feature type="domain" description="Solute-binding protein family 3/N-terminal" evidence="5">
    <location>
        <begin position="42"/>
        <end position="271"/>
    </location>
</feature>
<protein>
    <submittedName>
        <fullName evidence="6">ABC transporter substrate-binding protein</fullName>
    </submittedName>
</protein>
<evidence type="ECO:0000256" key="3">
    <source>
        <dbReference type="ARBA" id="ARBA00022729"/>
    </source>
</evidence>
<gene>
    <name evidence="6" type="ORF">AQPW35_28720</name>
</gene>
<dbReference type="Pfam" id="PF00497">
    <property type="entry name" value="SBP_bac_3"/>
    <property type="match status" value="1"/>
</dbReference>
<evidence type="ECO:0000256" key="2">
    <source>
        <dbReference type="ARBA" id="ARBA00010333"/>
    </source>
</evidence>
<accession>A0A480AQX0</accession>
<evidence type="ECO:0000313" key="7">
    <source>
        <dbReference type="Proteomes" id="UP000301751"/>
    </source>
</evidence>
<dbReference type="Gene3D" id="3.40.190.10">
    <property type="entry name" value="Periplasmic binding protein-like II"/>
    <property type="match status" value="2"/>
</dbReference>
<keyword evidence="3" id="KW-0732">Signal</keyword>
<dbReference type="OrthoDB" id="368476at2"/>
<dbReference type="RefSeq" id="WP_137733536.1">
    <property type="nucleotide sequence ID" value="NZ_BJCL01000007.1"/>
</dbReference>
<dbReference type="PROSITE" id="PS01039">
    <property type="entry name" value="SBP_BACTERIAL_3"/>
    <property type="match status" value="1"/>
</dbReference>
<dbReference type="PROSITE" id="PS51318">
    <property type="entry name" value="TAT"/>
    <property type="match status" value="1"/>
</dbReference>
<evidence type="ECO:0000313" key="6">
    <source>
        <dbReference type="EMBL" id="GCL63791.1"/>
    </source>
</evidence>
<organism evidence="6 7">
    <name type="scientific">Pseudaquabacterium pictum</name>
    <dbReference type="NCBI Taxonomy" id="2315236"/>
    <lineage>
        <taxon>Bacteria</taxon>
        <taxon>Pseudomonadati</taxon>
        <taxon>Pseudomonadota</taxon>
        <taxon>Betaproteobacteria</taxon>
        <taxon>Burkholderiales</taxon>
        <taxon>Sphaerotilaceae</taxon>
        <taxon>Pseudaquabacterium</taxon>
    </lineage>
</organism>
<evidence type="ECO:0000256" key="4">
    <source>
        <dbReference type="RuleBase" id="RU003744"/>
    </source>
</evidence>
<comment type="subcellular location">
    <subcellularLocation>
        <location evidence="1">Cell envelope</location>
    </subcellularLocation>
</comment>
<evidence type="ECO:0000256" key="1">
    <source>
        <dbReference type="ARBA" id="ARBA00004196"/>
    </source>
</evidence>
<name>A0A480AQX0_9BURK</name>